<dbReference type="InterPro" id="IPR011059">
    <property type="entry name" value="Metal-dep_hydrolase_composite"/>
</dbReference>
<dbReference type="SUPFAM" id="SSF51556">
    <property type="entry name" value="Metallo-dependent hydrolases"/>
    <property type="match status" value="1"/>
</dbReference>
<dbReference type="PANTHER" id="PTHR43135:SF3">
    <property type="entry name" value="ALPHA-D-RIBOSE 1-METHYLPHOSPHONATE 5-TRIPHOSPHATE DIPHOSPHATASE"/>
    <property type="match status" value="1"/>
</dbReference>
<protein>
    <submittedName>
        <fullName evidence="2">Amidohydrolase</fullName>
    </submittedName>
</protein>
<dbReference type="Gene3D" id="2.30.40.10">
    <property type="entry name" value="Urease, subunit C, domain 1"/>
    <property type="match status" value="1"/>
</dbReference>
<accession>A0ABM9I174</accession>
<dbReference type="InterPro" id="IPR032466">
    <property type="entry name" value="Metal_Hydrolase"/>
</dbReference>
<sequence length="340" mass="35696">MASLGPSGDVRAKRARIIDLGDATLLPGFIELHGHLAFQDGPRDTVLRHGVKTVRDVGGPLLAPSGGKGRLRLLTAGPIITVPGGYPFPVFGRHGHGHGEVATPVETPEEARQVVRRLAAGGTAVIKIALESGGEKGAPWRTGHEASTPPPWPMPSLEIARAVVDEAHRLGKQVSAHVGEPKGVALALAAGVDEWAHVPCESVTDELLERAVRQGVRILTTLDTLSHCPGIRGNVSKLAGLGAQLFYGAEIAHMEIPWGIDAQELHLMVHLTGMTPLEVLRTATSKAGEVLGLAPLGTLSAGAPADLIAVKGNALENFKLLESPDLVISDGKIVVNHFER</sequence>
<name>A0ABM9I174_9GAMM</name>
<organism evidence="2 3">
    <name type="scientific">Methylocaldum szegediense</name>
    <dbReference type="NCBI Taxonomy" id="73780"/>
    <lineage>
        <taxon>Bacteria</taxon>
        <taxon>Pseudomonadati</taxon>
        <taxon>Pseudomonadota</taxon>
        <taxon>Gammaproteobacteria</taxon>
        <taxon>Methylococcales</taxon>
        <taxon>Methylococcaceae</taxon>
        <taxon>Methylocaldum</taxon>
    </lineage>
</organism>
<dbReference type="Gene3D" id="3.20.20.140">
    <property type="entry name" value="Metal-dependent hydrolases"/>
    <property type="match status" value="1"/>
</dbReference>
<dbReference type="InterPro" id="IPR006680">
    <property type="entry name" value="Amidohydro-rel"/>
</dbReference>
<keyword evidence="3" id="KW-1185">Reference proteome</keyword>
<evidence type="ECO:0000313" key="3">
    <source>
        <dbReference type="Proteomes" id="UP001162030"/>
    </source>
</evidence>
<dbReference type="SUPFAM" id="SSF51338">
    <property type="entry name" value="Composite domain of metallo-dependent hydrolases"/>
    <property type="match status" value="1"/>
</dbReference>
<feature type="domain" description="Amidohydrolase-related" evidence="1">
    <location>
        <begin position="25"/>
        <end position="334"/>
    </location>
</feature>
<reference evidence="2 3" key="1">
    <citation type="submission" date="2023-03" db="EMBL/GenBank/DDBJ databases">
        <authorList>
            <person name="Pearce D."/>
        </authorList>
    </citation>
    <scope>NUCLEOTIDE SEQUENCE [LARGE SCALE GENOMIC DNA]</scope>
    <source>
        <strain evidence="2">Msz</strain>
    </source>
</reference>
<dbReference type="PANTHER" id="PTHR43135">
    <property type="entry name" value="ALPHA-D-RIBOSE 1-METHYLPHOSPHONATE 5-TRIPHOSPHATE DIPHOSPHATASE"/>
    <property type="match status" value="1"/>
</dbReference>
<dbReference type="Proteomes" id="UP001162030">
    <property type="component" value="Chromosome"/>
</dbReference>
<evidence type="ECO:0000259" key="1">
    <source>
        <dbReference type="Pfam" id="PF01979"/>
    </source>
</evidence>
<dbReference type="Pfam" id="PF01979">
    <property type="entry name" value="Amidohydro_1"/>
    <property type="match status" value="1"/>
</dbReference>
<proteinExistence type="predicted"/>
<dbReference type="InterPro" id="IPR051781">
    <property type="entry name" value="Metallo-dep_Hydrolase"/>
</dbReference>
<dbReference type="EMBL" id="OX458333">
    <property type="protein sequence ID" value="CAI8820526.1"/>
    <property type="molecule type" value="Genomic_DNA"/>
</dbReference>
<gene>
    <name evidence="2" type="ORF">MSZNOR_1949</name>
</gene>
<evidence type="ECO:0000313" key="2">
    <source>
        <dbReference type="EMBL" id="CAI8820526.1"/>
    </source>
</evidence>